<dbReference type="RefSeq" id="WP_255189587.1">
    <property type="nucleotide sequence ID" value="NZ_CP113517.1"/>
</dbReference>
<evidence type="ECO:0000313" key="1">
    <source>
        <dbReference type="EMBL" id="WAR44612.1"/>
    </source>
</evidence>
<organism evidence="1 2">
    <name type="scientific">Methylomonas rapida</name>
    <dbReference type="NCBI Taxonomy" id="2963939"/>
    <lineage>
        <taxon>Bacteria</taxon>
        <taxon>Pseudomonadati</taxon>
        <taxon>Pseudomonadota</taxon>
        <taxon>Gammaproteobacteria</taxon>
        <taxon>Methylococcales</taxon>
        <taxon>Methylococcaceae</taxon>
        <taxon>Methylomonas</taxon>
    </lineage>
</organism>
<proteinExistence type="predicted"/>
<keyword evidence="2" id="KW-1185">Reference proteome</keyword>
<dbReference type="Proteomes" id="UP001162780">
    <property type="component" value="Chromosome"/>
</dbReference>
<protein>
    <submittedName>
        <fullName evidence="1">Uncharacterized protein</fullName>
    </submittedName>
</protein>
<gene>
    <name evidence="1" type="ORF">NM686_020045</name>
</gene>
<sequence>MVKNSEPAKLSDYQHAEMLIQIMREIWDKAKFLIANMDTHTQFLVEKTNLYICQMNRRNAKSTAKDKKCFIDLIESINHYSVLIYKYHDLLNSHECSYQVPLAFYKKLRHELVVQIVIDIRRITMLIDAMSALATCDFVFKRWRYELSRFVVLDFELQGY</sequence>
<dbReference type="EMBL" id="CP113517">
    <property type="protein sequence ID" value="WAR44612.1"/>
    <property type="molecule type" value="Genomic_DNA"/>
</dbReference>
<name>A0ABY7GI14_9GAMM</name>
<evidence type="ECO:0000313" key="2">
    <source>
        <dbReference type="Proteomes" id="UP001162780"/>
    </source>
</evidence>
<accession>A0ABY7GI14</accession>
<reference evidence="1" key="1">
    <citation type="submission" date="2022-11" db="EMBL/GenBank/DDBJ databases">
        <title>Methylomonas rapida sp. nov., Carotenoid-Producing Obligate Methanotrophs with High Growth Characteristics and Biotechnological Potential.</title>
        <authorList>
            <person name="Tikhonova E.N."/>
            <person name="Suleimanov R.Z."/>
            <person name="Miroshnikov K."/>
            <person name="Oshkin I.Y."/>
            <person name="Belova S.E."/>
            <person name="Danilova O.V."/>
            <person name="Ashikhmin A."/>
            <person name="Konopkin A."/>
            <person name="But S.Y."/>
            <person name="Khmelenina V.N."/>
            <person name="Kuznetsov N."/>
            <person name="Pimenov N.V."/>
            <person name="Dedysh S.N."/>
        </authorList>
    </citation>
    <scope>NUCLEOTIDE SEQUENCE</scope>
    <source>
        <strain evidence="1">MP1</strain>
    </source>
</reference>